<comment type="subcellular location">
    <subcellularLocation>
        <location evidence="1">Cell membrane</location>
        <topology evidence="1">Multi-pass membrane protein</topology>
    </subcellularLocation>
    <subcellularLocation>
        <location evidence="8">Membrane</location>
        <topology evidence="8">Multi-pass membrane protein</topology>
    </subcellularLocation>
</comment>
<evidence type="ECO:0000256" key="8">
    <source>
        <dbReference type="RuleBase" id="RU004057"/>
    </source>
</evidence>
<dbReference type="Proteomes" id="UP001164819">
    <property type="component" value="Chromosome"/>
</dbReference>
<dbReference type="RefSeq" id="WP_269315857.1">
    <property type="nucleotide sequence ID" value="NZ_CP098251.1"/>
</dbReference>
<dbReference type="InterPro" id="IPR050790">
    <property type="entry name" value="ExbB/TolQ_transport"/>
</dbReference>
<dbReference type="AlphaFoldDB" id="A0A9E9NT14"/>
<dbReference type="PANTHER" id="PTHR30625:SF15">
    <property type="entry name" value="BIOPOLYMER TRANSPORT PROTEIN EXBB"/>
    <property type="match status" value="1"/>
</dbReference>
<protein>
    <submittedName>
        <fullName evidence="11">MotA/TolQ/ExbB proton channel family protein</fullName>
    </submittedName>
</protein>
<evidence type="ECO:0000256" key="4">
    <source>
        <dbReference type="ARBA" id="ARBA00022692"/>
    </source>
</evidence>
<evidence type="ECO:0000256" key="1">
    <source>
        <dbReference type="ARBA" id="ARBA00004651"/>
    </source>
</evidence>
<evidence type="ECO:0000259" key="10">
    <source>
        <dbReference type="Pfam" id="PF01618"/>
    </source>
</evidence>
<name>A0A9E9NT14_9BURK</name>
<sequence length="86" mass="9299">MHLIGTIAGNTPYVGLLGTVLGIMMTFHTISTSSHMETEAIMVGLSLALKATAIGLVVAIIAVALYNLLVRKAKDILLQWDIRHER</sequence>
<dbReference type="Pfam" id="PF01618">
    <property type="entry name" value="MotA_ExbB"/>
    <property type="match status" value="1"/>
</dbReference>
<evidence type="ECO:0000256" key="5">
    <source>
        <dbReference type="ARBA" id="ARBA00022927"/>
    </source>
</evidence>
<evidence type="ECO:0000256" key="2">
    <source>
        <dbReference type="ARBA" id="ARBA00022448"/>
    </source>
</evidence>
<organism evidence="11">
    <name type="scientific">Oxalobacter aliiformigenes</name>
    <dbReference type="NCBI Taxonomy" id="2946593"/>
    <lineage>
        <taxon>Bacteria</taxon>
        <taxon>Pseudomonadati</taxon>
        <taxon>Pseudomonadota</taxon>
        <taxon>Betaproteobacteria</taxon>
        <taxon>Burkholderiales</taxon>
        <taxon>Oxalobacteraceae</taxon>
        <taxon>Oxalobacter</taxon>
    </lineage>
</organism>
<evidence type="ECO:0000256" key="7">
    <source>
        <dbReference type="ARBA" id="ARBA00023136"/>
    </source>
</evidence>
<dbReference type="GO" id="GO:0017038">
    <property type="term" value="P:protein import"/>
    <property type="evidence" value="ECO:0007669"/>
    <property type="project" value="TreeGrafter"/>
</dbReference>
<dbReference type="EMBL" id="CP098251">
    <property type="protein sequence ID" value="WAV91005.1"/>
    <property type="molecule type" value="Genomic_DNA"/>
</dbReference>
<feature type="transmembrane region" description="Helical" evidence="9">
    <location>
        <begin position="12"/>
        <end position="31"/>
    </location>
</feature>
<keyword evidence="2 8" id="KW-0813">Transport</keyword>
<feature type="domain" description="MotA/TolQ/ExbB proton channel" evidence="10">
    <location>
        <begin position="2"/>
        <end position="81"/>
    </location>
</feature>
<feature type="transmembrane region" description="Helical" evidence="9">
    <location>
        <begin position="51"/>
        <end position="70"/>
    </location>
</feature>
<evidence type="ECO:0000256" key="3">
    <source>
        <dbReference type="ARBA" id="ARBA00022475"/>
    </source>
</evidence>
<keyword evidence="6 9" id="KW-1133">Transmembrane helix</keyword>
<dbReference type="InterPro" id="IPR002898">
    <property type="entry name" value="MotA_ExbB_proton_chnl"/>
</dbReference>
<dbReference type="PANTHER" id="PTHR30625">
    <property type="entry name" value="PROTEIN TOLQ"/>
    <property type="match status" value="1"/>
</dbReference>
<proteinExistence type="inferred from homology"/>
<evidence type="ECO:0000256" key="6">
    <source>
        <dbReference type="ARBA" id="ARBA00022989"/>
    </source>
</evidence>
<keyword evidence="7 9" id="KW-0472">Membrane</keyword>
<evidence type="ECO:0000313" key="11">
    <source>
        <dbReference type="EMBL" id="WAV91005.1"/>
    </source>
</evidence>
<reference evidence="11" key="1">
    <citation type="journal article" date="2022" name="Front. Microbiol.">
        <title>New perspectives on an old grouping: The genomic and phenotypic variability of Oxalobacter formigenes and the implications for calcium oxalate stone prevention.</title>
        <authorList>
            <person name="Chmiel J.A."/>
            <person name="Carr C."/>
            <person name="Stuivenberg G.A."/>
            <person name="Venema R."/>
            <person name="Chanyi R.M."/>
            <person name="Al K.F."/>
            <person name="Giguere D."/>
            <person name="Say H."/>
            <person name="Akouris P.P."/>
            <person name="Dominguez Romero S.A."/>
            <person name="Kwong A."/>
            <person name="Tai V."/>
            <person name="Koval S.F."/>
            <person name="Razvi H."/>
            <person name="Bjazevic J."/>
            <person name="Burton J.P."/>
        </authorList>
    </citation>
    <scope>NUCLEOTIDE SEQUENCE</scope>
    <source>
        <strain evidence="11">OxK</strain>
    </source>
</reference>
<comment type="similarity">
    <text evidence="8">Belongs to the exbB/tolQ family.</text>
</comment>
<keyword evidence="5 8" id="KW-0653">Protein transport</keyword>
<gene>
    <name evidence="11" type="ORF">NB646_09280</name>
</gene>
<evidence type="ECO:0000256" key="9">
    <source>
        <dbReference type="SAM" id="Phobius"/>
    </source>
</evidence>
<keyword evidence="4 9" id="KW-0812">Transmembrane</keyword>
<dbReference type="GO" id="GO:0005886">
    <property type="term" value="C:plasma membrane"/>
    <property type="evidence" value="ECO:0007669"/>
    <property type="project" value="UniProtKB-SubCell"/>
</dbReference>
<keyword evidence="3" id="KW-1003">Cell membrane</keyword>
<accession>A0A9E9NT14</accession>